<dbReference type="InterPro" id="IPR052969">
    <property type="entry name" value="Thr-specific_kinase-like"/>
</dbReference>
<dbReference type="PANTHER" id="PTHR47763:SF4">
    <property type="entry name" value="ALPHA-PROTEIN KINASE VWKA"/>
    <property type="match status" value="1"/>
</dbReference>
<dbReference type="SUPFAM" id="SSF54236">
    <property type="entry name" value="Ubiquitin-like"/>
    <property type="match status" value="1"/>
</dbReference>
<dbReference type="GO" id="GO:0016301">
    <property type="term" value="F:kinase activity"/>
    <property type="evidence" value="ECO:0007669"/>
    <property type="project" value="UniProtKB-KW"/>
</dbReference>
<dbReference type="PANTHER" id="PTHR47763">
    <property type="entry name" value="ALPHA-PROTEIN KINASE VWKA"/>
    <property type="match status" value="1"/>
</dbReference>
<sequence length="239" mass="27108">MWTIHLKSVKGERLSVQLVKGSATSVRELKEQVHCKESTLPPYLQRISFQGPDGNSILKEEDSLLSSYNGLKDNAVLLLLILTPFVVYVQGADGCKHTVTVRSAEPDNYPLSSLMQDVERITGCSLTTHHVLFQDKPLQPTRHGKALILRDCRIRKEETLFIQRMGFTLNITNPQVDLCFLVDCTGSMGSYIEAVKNNVKQLRDDLVEQYKGCDIRFAFVRYTDYDVASNRTTFINFTK</sequence>
<name>A0AA35WKT3_GEOBA</name>
<gene>
    <name evidence="2" type="ORF">GBAR_LOCUS10583</name>
</gene>
<dbReference type="EMBL" id="CASHTH010001627">
    <property type="protein sequence ID" value="CAI8017442.1"/>
    <property type="molecule type" value="Genomic_DNA"/>
</dbReference>
<feature type="domain" description="Ubiquitin-like" evidence="1">
    <location>
        <begin position="2"/>
        <end position="80"/>
    </location>
</feature>
<dbReference type="Proteomes" id="UP001174909">
    <property type="component" value="Unassembled WGS sequence"/>
</dbReference>
<keyword evidence="3" id="KW-1185">Reference proteome</keyword>
<comment type="caution">
    <text evidence="2">The sequence shown here is derived from an EMBL/GenBank/DDBJ whole genome shotgun (WGS) entry which is preliminary data.</text>
</comment>
<proteinExistence type="predicted"/>
<protein>
    <submittedName>
        <fullName evidence="2">Alpha-protein kinase vwkA</fullName>
    </submittedName>
</protein>
<evidence type="ECO:0000313" key="2">
    <source>
        <dbReference type="EMBL" id="CAI8017442.1"/>
    </source>
</evidence>
<dbReference type="Gene3D" id="3.40.50.410">
    <property type="entry name" value="von Willebrand factor, type A domain"/>
    <property type="match status" value="1"/>
</dbReference>
<dbReference type="InterPro" id="IPR029071">
    <property type="entry name" value="Ubiquitin-like_domsf"/>
</dbReference>
<dbReference type="SUPFAM" id="SSF53300">
    <property type="entry name" value="vWA-like"/>
    <property type="match status" value="1"/>
</dbReference>
<reference evidence="2" key="1">
    <citation type="submission" date="2023-03" db="EMBL/GenBank/DDBJ databases">
        <authorList>
            <person name="Steffen K."/>
            <person name="Cardenas P."/>
        </authorList>
    </citation>
    <scope>NUCLEOTIDE SEQUENCE</scope>
</reference>
<evidence type="ECO:0000313" key="3">
    <source>
        <dbReference type="Proteomes" id="UP001174909"/>
    </source>
</evidence>
<keyword evidence="2" id="KW-0418">Kinase</keyword>
<dbReference type="AlphaFoldDB" id="A0AA35WKT3"/>
<organism evidence="2 3">
    <name type="scientific">Geodia barretti</name>
    <name type="common">Barrett's horny sponge</name>
    <dbReference type="NCBI Taxonomy" id="519541"/>
    <lineage>
        <taxon>Eukaryota</taxon>
        <taxon>Metazoa</taxon>
        <taxon>Porifera</taxon>
        <taxon>Demospongiae</taxon>
        <taxon>Heteroscleromorpha</taxon>
        <taxon>Tetractinellida</taxon>
        <taxon>Astrophorina</taxon>
        <taxon>Geodiidae</taxon>
        <taxon>Geodia</taxon>
    </lineage>
</organism>
<dbReference type="PROSITE" id="PS50053">
    <property type="entry name" value="UBIQUITIN_2"/>
    <property type="match status" value="1"/>
</dbReference>
<dbReference type="InterPro" id="IPR036465">
    <property type="entry name" value="vWFA_dom_sf"/>
</dbReference>
<dbReference type="Gene3D" id="3.10.20.90">
    <property type="entry name" value="Phosphatidylinositol 3-kinase Catalytic Subunit, Chain A, domain 1"/>
    <property type="match status" value="1"/>
</dbReference>
<dbReference type="InterPro" id="IPR000626">
    <property type="entry name" value="Ubiquitin-like_dom"/>
</dbReference>
<accession>A0AA35WKT3</accession>
<dbReference type="SMART" id="SM00213">
    <property type="entry name" value="UBQ"/>
    <property type="match status" value="1"/>
</dbReference>
<evidence type="ECO:0000259" key="1">
    <source>
        <dbReference type="PROSITE" id="PS50053"/>
    </source>
</evidence>
<keyword evidence="2" id="KW-0808">Transferase</keyword>
<dbReference type="Pfam" id="PF00240">
    <property type="entry name" value="ubiquitin"/>
    <property type="match status" value="1"/>
</dbReference>